<dbReference type="SMART" id="SM00060">
    <property type="entry name" value="FN3"/>
    <property type="match status" value="3"/>
</dbReference>
<feature type="domain" description="Fibronectin type-III" evidence="3">
    <location>
        <begin position="507"/>
        <end position="603"/>
    </location>
</feature>
<comment type="caution">
    <text evidence="4">The sequence shown here is derived from an EMBL/GenBank/DDBJ whole genome shotgun (WGS) entry which is preliminary data.</text>
</comment>
<name>A0A4V2F262_9BACT</name>
<sequence length="696" mass="77882">MKKLFSIFYLFLFPVMLMAQTAVKKPQPSMRMIGRADSSQKAIYLRWASANAQAWKTNNKYGFILERYTVIRNKQMLAQPEKMVLTPAPLKPAVLEEWETLAKLDGNAAVIAQALYGSDFDVSVNEKGAAKIMAQSQELEQRFSFSLYAADNSFEGAMLAGWGYVDKNVKPDEKYLYRLKPAAPAHLLKPDSVGVFISPLEFEPLPAVQELIAQFGNKGVLLSWDIQMLSQYYASYYVERSEDGGANFTKLNGLPVSNFDDRTGKQTRMYLMDSLRENGKEYQYRVLGVNPLGQTGPASPIIKGMGKELLSAVPNIRKAFVDNKSMLQVNWIFDEKFNNTIRGFVLKRASNINGPYELFSDTLTASLRHTTLKKELAASNYFTISAIAKEGEGSTSFPVLVQPEDSTPPAIPVNVKAIIDTNGVVTISWDKNHERDLMGYKVFRAQKKGEELVPLVDSVYYGNSFKDTLSLKMLNKRSYYAVTALDQRFNQSEKSVLVEVKKPEVIPPSPAVITRFKVEGNAVMLNWICSSDSDVVSHTVIRKMAGDTSQPVELISFAGRSLSTFTDKELTSGKTYNYYVVAKSEGGLTTPSEELKVATVANAANASSQFTKMYAYVQPDKRRIEITWDHNMQQIVEYQVYRAELGKQLALWKVLPAAQMGIYDNNVQPNTEYQYGVMAVFSSGSFSSMKTVSAKY</sequence>
<keyword evidence="2" id="KW-0732">Signal</keyword>
<dbReference type="EMBL" id="SGXA01000001">
    <property type="protein sequence ID" value="RZS76167.1"/>
    <property type="molecule type" value="Genomic_DNA"/>
</dbReference>
<feature type="signal peptide" evidence="2">
    <location>
        <begin position="1"/>
        <end position="19"/>
    </location>
</feature>
<evidence type="ECO:0000256" key="1">
    <source>
        <dbReference type="ARBA" id="ARBA00022737"/>
    </source>
</evidence>
<reference evidence="4 5" key="1">
    <citation type="submission" date="2019-02" db="EMBL/GenBank/DDBJ databases">
        <title>Genomic Encyclopedia of Type Strains, Phase IV (KMG-IV): sequencing the most valuable type-strain genomes for metagenomic binning, comparative biology and taxonomic classification.</title>
        <authorList>
            <person name="Goeker M."/>
        </authorList>
    </citation>
    <scope>NUCLEOTIDE SEQUENCE [LARGE SCALE GENOMIC DNA]</scope>
    <source>
        <strain evidence="4 5">DSM 18116</strain>
    </source>
</reference>
<dbReference type="InterPro" id="IPR003961">
    <property type="entry name" value="FN3_dom"/>
</dbReference>
<evidence type="ECO:0000313" key="4">
    <source>
        <dbReference type="EMBL" id="RZS76167.1"/>
    </source>
</evidence>
<dbReference type="PROSITE" id="PS50853">
    <property type="entry name" value="FN3"/>
    <property type="match status" value="1"/>
</dbReference>
<dbReference type="Proteomes" id="UP000293874">
    <property type="component" value="Unassembled WGS sequence"/>
</dbReference>
<gene>
    <name evidence="4" type="ORF">EV199_2046</name>
</gene>
<protein>
    <recommendedName>
        <fullName evidence="3">Fibronectin type-III domain-containing protein</fullName>
    </recommendedName>
</protein>
<evidence type="ECO:0000256" key="2">
    <source>
        <dbReference type="SAM" id="SignalP"/>
    </source>
</evidence>
<dbReference type="InterPro" id="IPR036116">
    <property type="entry name" value="FN3_sf"/>
</dbReference>
<dbReference type="PANTHER" id="PTHR13817:SF166">
    <property type="entry name" value="NEURONAL IGCAM-RELATED"/>
    <property type="match status" value="1"/>
</dbReference>
<dbReference type="SUPFAM" id="SSF49265">
    <property type="entry name" value="Fibronectin type III"/>
    <property type="match status" value="3"/>
</dbReference>
<proteinExistence type="predicted"/>
<organism evidence="4 5">
    <name type="scientific">Pseudobacter ginsenosidimutans</name>
    <dbReference type="NCBI Taxonomy" id="661488"/>
    <lineage>
        <taxon>Bacteria</taxon>
        <taxon>Pseudomonadati</taxon>
        <taxon>Bacteroidota</taxon>
        <taxon>Chitinophagia</taxon>
        <taxon>Chitinophagales</taxon>
        <taxon>Chitinophagaceae</taxon>
        <taxon>Pseudobacter</taxon>
    </lineage>
</organism>
<feature type="chain" id="PRO_5020543431" description="Fibronectin type-III domain-containing protein" evidence="2">
    <location>
        <begin position="20"/>
        <end position="696"/>
    </location>
</feature>
<dbReference type="AlphaFoldDB" id="A0A4V2F262"/>
<dbReference type="OrthoDB" id="923194at2"/>
<dbReference type="InterPro" id="IPR013783">
    <property type="entry name" value="Ig-like_fold"/>
</dbReference>
<dbReference type="RefSeq" id="WP_130540481.1">
    <property type="nucleotide sequence ID" value="NZ_CP042431.1"/>
</dbReference>
<accession>A0A4V2F262</accession>
<keyword evidence="1" id="KW-0677">Repeat</keyword>
<evidence type="ECO:0000259" key="3">
    <source>
        <dbReference type="PROSITE" id="PS50853"/>
    </source>
</evidence>
<keyword evidence="5" id="KW-1185">Reference proteome</keyword>
<dbReference type="InterPro" id="IPR050964">
    <property type="entry name" value="Striated_Muscle_Regulatory"/>
</dbReference>
<dbReference type="PANTHER" id="PTHR13817">
    <property type="entry name" value="TITIN"/>
    <property type="match status" value="1"/>
</dbReference>
<evidence type="ECO:0000313" key="5">
    <source>
        <dbReference type="Proteomes" id="UP000293874"/>
    </source>
</evidence>
<dbReference type="Gene3D" id="2.60.40.10">
    <property type="entry name" value="Immunoglobulins"/>
    <property type="match status" value="4"/>
</dbReference>